<gene>
    <name evidence="1" type="ORF">MNBD_NITROSPIRAE01-85</name>
</gene>
<proteinExistence type="predicted"/>
<protein>
    <submittedName>
        <fullName evidence="1">Uncharacterized protein</fullName>
    </submittedName>
</protein>
<dbReference type="AlphaFoldDB" id="A0A3B1DDV6"/>
<organism evidence="1">
    <name type="scientific">hydrothermal vent metagenome</name>
    <dbReference type="NCBI Taxonomy" id="652676"/>
    <lineage>
        <taxon>unclassified sequences</taxon>
        <taxon>metagenomes</taxon>
        <taxon>ecological metagenomes</taxon>
    </lineage>
</organism>
<dbReference type="EMBL" id="UOGF01000056">
    <property type="protein sequence ID" value="VAX29895.1"/>
    <property type="molecule type" value="Genomic_DNA"/>
</dbReference>
<reference evidence="1" key="1">
    <citation type="submission" date="2018-06" db="EMBL/GenBank/DDBJ databases">
        <authorList>
            <person name="Zhirakovskaya E."/>
        </authorList>
    </citation>
    <scope>NUCLEOTIDE SEQUENCE</scope>
</reference>
<evidence type="ECO:0000313" key="1">
    <source>
        <dbReference type="EMBL" id="VAX29895.1"/>
    </source>
</evidence>
<sequence>MIRRKKKEGGFFFIALLALSAGVIFLIYHTQGQAKEDENTQLTSFYEKFVVNEAFMAQLPKDYPEDATRAIREEVSDFYKAVWGDKVRKTTLYEVSGKMETMMADQRIEAQELHALLTLIRKRREM</sequence>
<accession>A0A3B1DDV6</accession>
<name>A0A3B1DDV6_9ZZZZ</name>